<organism evidence="1 2">
    <name type="scientific">Candidatus Nitrosocosmicus franklandianus</name>
    <dbReference type="NCBI Taxonomy" id="1798806"/>
    <lineage>
        <taxon>Archaea</taxon>
        <taxon>Nitrososphaerota</taxon>
        <taxon>Nitrososphaeria</taxon>
        <taxon>Nitrososphaerales</taxon>
        <taxon>Nitrososphaeraceae</taxon>
        <taxon>Candidatus Nitrosocosmicus</taxon>
    </lineage>
</organism>
<evidence type="ECO:0000313" key="2">
    <source>
        <dbReference type="Proteomes" id="UP000294299"/>
    </source>
</evidence>
<dbReference type="RefSeq" id="WP_269472320.1">
    <property type="nucleotide sequence ID" value="NZ_LR216287.1"/>
</dbReference>
<dbReference type="AlphaFoldDB" id="A0A484IFC2"/>
<dbReference type="Proteomes" id="UP000294299">
    <property type="component" value="Chromosome NFRAN"/>
</dbReference>
<dbReference type="EMBL" id="LR216287">
    <property type="protein sequence ID" value="VFJ14322.1"/>
    <property type="molecule type" value="Genomic_DNA"/>
</dbReference>
<accession>A0A484IFC2</accession>
<name>A0A484IFC2_9ARCH</name>
<sequence>MSETDKAITNLVSEVQGTIQDKRNNQERLAFENTLNKILSDYY</sequence>
<gene>
    <name evidence="1" type="ORF">NFRAN_2000</name>
</gene>
<protein>
    <submittedName>
        <fullName evidence="1">Uncharacterized protein</fullName>
    </submittedName>
</protein>
<evidence type="ECO:0000313" key="1">
    <source>
        <dbReference type="EMBL" id="VFJ14322.1"/>
    </source>
</evidence>
<dbReference type="GeneID" id="77169526"/>
<reference evidence="1 2" key="1">
    <citation type="submission" date="2019-02" db="EMBL/GenBank/DDBJ databases">
        <authorList>
            <person name="Lehtovirta-Morley E L."/>
        </authorList>
    </citation>
    <scope>NUCLEOTIDE SEQUENCE [LARGE SCALE GENOMIC DNA]</scope>
    <source>
        <strain evidence="1">NFRAN1</strain>
    </source>
</reference>
<dbReference type="KEGG" id="nfn:NFRAN_2000"/>
<keyword evidence="2" id="KW-1185">Reference proteome</keyword>
<proteinExistence type="predicted"/>